<protein>
    <submittedName>
        <fullName evidence="1">Histidine phosphatase family protein</fullName>
    </submittedName>
</protein>
<evidence type="ECO:0000313" key="2">
    <source>
        <dbReference type="Proteomes" id="UP001185659"/>
    </source>
</evidence>
<dbReference type="InterPro" id="IPR029033">
    <property type="entry name" value="His_PPase_superfam"/>
</dbReference>
<name>A0ABU4ARH6_9HYPH</name>
<reference evidence="1 2" key="1">
    <citation type="submission" date="2023-10" db="EMBL/GenBank/DDBJ databases">
        <authorList>
            <person name="Venkata Ramana C."/>
            <person name="Sasikala C."/>
            <person name="Dhurka M."/>
        </authorList>
    </citation>
    <scope>NUCLEOTIDE SEQUENCE [LARGE SCALE GENOMIC DNA]</scope>
    <source>
        <strain evidence="1 2">KCTC 32151</strain>
    </source>
</reference>
<dbReference type="SMART" id="SM00855">
    <property type="entry name" value="PGAM"/>
    <property type="match status" value="1"/>
</dbReference>
<dbReference type="InterPro" id="IPR013078">
    <property type="entry name" value="His_Pase_superF_clade-1"/>
</dbReference>
<dbReference type="PANTHER" id="PTHR47623">
    <property type="entry name" value="OS09G0287300 PROTEIN"/>
    <property type="match status" value="1"/>
</dbReference>
<sequence length="169" mass="18314">MTRLLLLRHAKAGWAAPGMSDFDRTLTASGQEDARALGKRMRAIHLLPDLILCSTARRAIETLDGVSSTMLDQKPETQFLAELYNSDATDYLFAVREAPQAETILVVGHNPMMEDLAYELSSGGDAEATQAASSGFPTCGLAVISFPGALANIERRSGRLDMFLRPDRG</sequence>
<accession>A0ABU4ARH6</accession>
<evidence type="ECO:0000313" key="1">
    <source>
        <dbReference type="EMBL" id="MDV6228827.1"/>
    </source>
</evidence>
<dbReference type="SUPFAM" id="SSF53254">
    <property type="entry name" value="Phosphoglycerate mutase-like"/>
    <property type="match status" value="1"/>
</dbReference>
<keyword evidence="2" id="KW-1185">Reference proteome</keyword>
<comment type="caution">
    <text evidence="1">The sequence shown here is derived from an EMBL/GenBank/DDBJ whole genome shotgun (WGS) entry which is preliminary data.</text>
</comment>
<organism evidence="1 2">
    <name type="scientific">Nitratireductor aquimarinus</name>
    <dbReference type="NCBI Taxonomy" id="889300"/>
    <lineage>
        <taxon>Bacteria</taxon>
        <taxon>Pseudomonadati</taxon>
        <taxon>Pseudomonadota</taxon>
        <taxon>Alphaproteobacteria</taxon>
        <taxon>Hyphomicrobiales</taxon>
        <taxon>Phyllobacteriaceae</taxon>
        <taxon>Nitratireductor</taxon>
    </lineage>
</organism>
<dbReference type="Pfam" id="PF00300">
    <property type="entry name" value="His_Phos_1"/>
    <property type="match status" value="1"/>
</dbReference>
<dbReference type="Gene3D" id="3.40.50.1240">
    <property type="entry name" value="Phosphoglycerate mutase-like"/>
    <property type="match status" value="1"/>
</dbReference>
<dbReference type="PANTHER" id="PTHR47623:SF1">
    <property type="entry name" value="OS09G0287300 PROTEIN"/>
    <property type="match status" value="1"/>
</dbReference>
<dbReference type="CDD" id="cd07067">
    <property type="entry name" value="HP_PGM_like"/>
    <property type="match status" value="1"/>
</dbReference>
<dbReference type="Proteomes" id="UP001185659">
    <property type="component" value="Unassembled WGS sequence"/>
</dbReference>
<gene>
    <name evidence="1" type="ORF">R2G56_21275</name>
</gene>
<dbReference type="RefSeq" id="WP_299940129.1">
    <property type="nucleotide sequence ID" value="NZ_JAWLIP010000013.1"/>
</dbReference>
<dbReference type="EMBL" id="JAWLIP010000013">
    <property type="protein sequence ID" value="MDV6228827.1"/>
    <property type="molecule type" value="Genomic_DNA"/>
</dbReference>
<proteinExistence type="predicted"/>